<reference evidence="11" key="1">
    <citation type="journal article" date="2019" name="Int. J. Syst. Evol. Microbiol.">
        <title>The Global Catalogue of Microorganisms (GCM) 10K type strain sequencing project: providing services to taxonomists for standard genome sequencing and annotation.</title>
        <authorList>
            <consortium name="The Broad Institute Genomics Platform"/>
            <consortium name="The Broad Institute Genome Sequencing Center for Infectious Disease"/>
            <person name="Wu L."/>
            <person name="Ma J."/>
        </authorList>
    </citation>
    <scope>NUCLEOTIDE SEQUENCE [LARGE SCALE GENOMIC DNA]</scope>
    <source>
        <strain evidence="11">JCM 3369</strain>
    </source>
</reference>
<keyword evidence="6" id="KW-0378">Hydrolase</keyword>
<evidence type="ECO:0000256" key="4">
    <source>
        <dbReference type="ARBA" id="ARBA00022723"/>
    </source>
</evidence>
<evidence type="ECO:0000256" key="6">
    <source>
        <dbReference type="ARBA" id="ARBA00022801"/>
    </source>
</evidence>
<sequence>MRIVTWNLWWRFGPWEERSKAVLTVLRELRPDVVGLQEVWGNGDDNFAARAAAELGLHWTWAPFEGGTGRWRQRADETGYGVGVAVLSRWPVAARAVAPLPPGVNDDGRVALHALLDAPERPVAFFTTHLEPVPSLSAVRCEQVRALGAFVAAHRDATDFPPVVTGDHNAWPDSDEMRMLGGYKAPPSAPGLTLIDAWEFAEPGARPYTWDAQNPFATPRGDPSARIDYVHVGQPGPGGLGRVLSVARAGTAPVGGVWPSDHAAVVADLAEHADRPSPGRPRL</sequence>
<dbReference type="SUPFAM" id="SSF56219">
    <property type="entry name" value="DNase I-like"/>
    <property type="match status" value="1"/>
</dbReference>
<evidence type="ECO:0000313" key="11">
    <source>
        <dbReference type="Proteomes" id="UP001596380"/>
    </source>
</evidence>
<evidence type="ECO:0000313" key="10">
    <source>
        <dbReference type="EMBL" id="MFC6881058.1"/>
    </source>
</evidence>
<keyword evidence="7" id="KW-0460">Magnesium</keyword>
<keyword evidence="8" id="KW-0234">DNA repair</keyword>
<dbReference type="Proteomes" id="UP001596380">
    <property type="component" value="Unassembled WGS sequence"/>
</dbReference>
<proteinExistence type="predicted"/>
<dbReference type="InterPro" id="IPR005135">
    <property type="entry name" value="Endo/exonuclease/phosphatase"/>
</dbReference>
<keyword evidence="11" id="KW-1185">Reference proteome</keyword>
<feature type="domain" description="Endonuclease/exonuclease/phosphatase" evidence="9">
    <location>
        <begin position="4"/>
        <end position="262"/>
    </location>
</feature>
<dbReference type="EMBL" id="JBHSXS010000007">
    <property type="protein sequence ID" value="MFC6881058.1"/>
    <property type="molecule type" value="Genomic_DNA"/>
</dbReference>
<keyword evidence="5" id="KW-0227">DNA damage</keyword>
<name>A0ABW2CGW4_9ACTN</name>
<dbReference type="PANTHER" id="PTHR15822">
    <property type="entry name" value="TRAF AND TNF RECEPTOR-ASSOCIATED PROTEIN"/>
    <property type="match status" value="1"/>
</dbReference>
<dbReference type="Pfam" id="PF03372">
    <property type="entry name" value="Exo_endo_phos"/>
    <property type="match status" value="1"/>
</dbReference>
<accession>A0ABW2CGW4</accession>
<gene>
    <name evidence="10" type="ORF">ACFQKB_14920</name>
</gene>
<comment type="caution">
    <text evidence="10">The sequence shown here is derived from an EMBL/GenBank/DDBJ whole genome shotgun (WGS) entry which is preliminary data.</text>
</comment>
<keyword evidence="10" id="KW-0255">Endonuclease</keyword>
<evidence type="ECO:0000256" key="3">
    <source>
        <dbReference type="ARBA" id="ARBA00022722"/>
    </source>
</evidence>
<dbReference type="InterPro" id="IPR036691">
    <property type="entry name" value="Endo/exonu/phosph_ase_sf"/>
</dbReference>
<comment type="cofactor">
    <cofactor evidence="2">
        <name>Mg(2+)</name>
        <dbReference type="ChEBI" id="CHEBI:18420"/>
    </cofactor>
</comment>
<organism evidence="10 11">
    <name type="scientific">Actinomadura yumaensis</name>
    <dbReference type="NCBI Taxonomy" id="111807"/>
    <lineage>
        <taxon>Bacteria</taxon>
        <taxon>Bacillati</taxon>
        <taxon>Actinomycetota</taxon>
        <taxon>Actinomycetes</taxon>
        <taxon>Streptosporangiales</taxon>
        <taxon>Thermomonosporaceae</taxon>
        <taxon>Actinomadura</taxon>
    </lineage>
</organism>
<evidence type="ECO:0000256" key="1">
    <source>
        <dbReference type="ARBA" id="ARBA00001936"/>
    </source>
</evidence>
<dbReference type="PANTHER" id="PTHR15822:SF4">
    <property type="entry name" value="TYROSYL-DNA PHOSPHODIESTERASE 2"/>
    <property type="match status" value="1"/>
</dbReference>
<dbReference type="GO" id="GO:0004519">
    <property type="term" value="F:endonuclease activity"/>
    <property type="evidence" value="ECO:0007669"/>
    <property type="project" value="UniProtKB-KW"/>
</dbReference>
<evidence type="ECO:0000256" key="8">
    <source>
        <dbReference type="ARBA" id="ARBA00023204"/>
    </source>
</evidence>
<evidence type="ECO:0000256" key="5">
    <source>
        <dbReference type="ARBA" id="ARBA00022763"/>
    </source>
</evidence>
<comment type="cofactor">
    <cofactor evidence="1">
        <name>Mn(2+)</name>
        <dbReference type="ChEBI" id="CHEBI:29035"/>
    </cofactor>
</comment>
<keyword evidence="3" id="KW-0540">Nuclease</keyword>
<evidence type="ECO:0000256" key="2">
    <source>
        <dbReference type="ARBA" id="ARBA00001946"/>
    </source>
</evidence>
<dbReference type="Gene3D" id="3.60.10.10">
    <property type="entry name" value="Endonuclease/exonuclease/phosphatase"/>
    <property type="match status" value="1"/>
</dbReference>
<evidence type="ECO:0000256" key="7">
    <source>
        <dbReference type="ARBA" id="ARBA00022842"/>
    </source>
</evidence>
<dbReference type="InterPro" id="IPR051547">
    <property type="entry name" value="TDP2-like"/>
</dbReference>
<keyword evidence="4" id="KW-0479">Metal-binding</keyword>
<protein>
    <submittedName>
        <fullName evidence="10">Endonuclease/exonuclease/phosphatase family protein</fullName>
    </submittedName>
</protein>
<evidence type="ECO:0000259" key="9">
    <source>
        <dbReference type="Pfam" id="PF03372"/>
    </source>
</evidence>
<dbReference type="RefSeq" id="WP_160819423.1">
    <property type="nucleotide sequence ID" value="NZ_JBHSXE010000001.1"/>
</dbReference>